<dbReference type="InterPro" id="IPR041413">
    <property type="entry name" value="MLTR_LBD"/>
</dbReference>
<evidence type="ECO:0000259" key="2">
    <source>
        <dbReference type="PROSITE" id="PS50943"/>
    </source>
</evidence>
<feature type="region of interest" description="Disordered" evidence="1">
    <location>
        <begin position="267"/>
        <end position="295"/>
    </location>
</feature>
<evidence type="ECO:0000313" key="3">
    <source>
        <dbReference type="EMBL" id="TDU88028.1"/>
    </source>
</evidence>
<dbReference type="PROSITE" id="PS50943">
    <property type="entry name" value="HTH_CROC1"/>
    <property type="match status" value="1"/>
</dbReference>
<dbReference type="InterPro" id="IPR001387">
    <property type="entry name" value="Cro/C1-type_HTH"/>
</dbReference>
<dbReference type="Pfam" id="PF17765">
    <property type="entry name" value="MLTR_LBD"/>
    <property type="match status" value="1"/>
</dbReference>
<dbReference type="InterPro" id="IPR010982">
    <property type="entry name" value="Lambda_DNA-bd_dom_sf"/>
</dbReference>
<feature type="compositionally biased region" description="Low complexity" evidence="1">
    <location>
        <begin position="285"/>
        <end position="295"/>
    </location>
</feature>
<dbReference type="Proteomes" id="UP000295151">
    <property type="component" value="Unassembled WGS sequence"/>
</dbReference>
<dbReference type="Pfam" id="PF13560">
    <property type="entry name" value="HTH_31"/>
    <property type="match status" value="1"/>
</dbReference>
<keyword evidence="4" id="KW-1185">Reference proteome</keyword>
<feature type="domain" description="HTH cro/C1-type" evidence="2">
    <location>
        <begin position="34"/>
        <end position="81"/>
    </location>
</feature>
<sequence>MATTALGEYLSARRAQVTPELIGLPTHGVRRVPGLRREEVAMAAGVSVDYYIRLEQGRERNPSAQVLDALSQVLRLDDDAHLHLFRLAGLLPVPVRPAAPEQVDPQLLRLLEMWPDNPAIVLGRAFDILAGNAPAYALFDGFQQGPNLMAKIFLDPDARSFYPDWDEVARYTVAGFRLQQGRSPDDPRIRQVIEELSQASPDFVALWDKHEARGTRMTSKRFHHPEVGELTLQINAFDVRSAPGQELVVYHAEPDTPSATALARLRATATVESPQADQDPGQPASSRSSWSGSPR</sequence>
<dbReference type="Gene3D" id="3.30.450.180">
    <property type="match status" value="1"/>
</dbReference>
<dbReference type="PANTHER" id="PTHR35010:SF2">
    <property type="entry name" value="BLL4672 PROTEIN"/>
    <property type="match status" value="1"/>
</dbReference>
<protein>
    <submittedName>
        <fullName evidence="3">Transcriptional regulator with XRE-family HTH domain</fullName>
    </submittedName>
</protein>
<dbReference type="EMBL" id="SOCE01000001">
    <property type="protein sequence ID" value="TDU88028.1"/>
    <property type="molecule type" value="Genomic_DNA"/>
</dbReference>
<reference evidence="3 4" key="1">
    <citation type="submission" date="2019-03" db="EMBL/GenBank/DDBJ databases">
        <title>Genomic Encyclopedia of Type Strains, Phase III (KMG-III): the genomes of soil and plant-associated and newly described type strains.</title>
        <authorList>
            <person name="Whitman W."/>
        </authorList>
    </citation>
    <scope>NUCLEOTIDE SEQUENCE [LARGE SCALE GENOMIC DNA]</scope>
    <source>
        <strain evidence="3 4">VKM Ac-2575</strain>
    </source>
</reference>
<dbReference type="RefSeq" id="WP_133977716.1">
    <property type="nucleotide sequence ID" value="NZ_SOCE01000001.1"/>
</dbReference>
<accession>A0A4R7T9W3</accession>
<comment type="caution">
    <text evidence="3">The sequence shown here is derived from an EMBL/GenBank/DDBJ whole genome shotgun (WGS) entry which is preliminary data.</text>
</comment>
<organism evidence="3 4">
    <name type="scientific">Kribbella voronezhensis</name>
    <dbReference type="NCBI Taxonomy" id="2512212"/>
    <lineage>
        <taxon>Bacteria</taxon>
        <taxon>Bacillati</taxon>
        <taxon>Actinomycetota</taxon>
        <taxon>Actinomycetes</taxon>
        <taxon>Propionibacteriales</taxon>
        <taxon>Kribbellaceae</taxon>
        <taxon>Kribbella</taxon>
    </lineage>
</organism>
<dbReference type="CDD" id="cd00093">
    <property type="entry name" value="HTH_XRE"/>
    <property type="match status" value="1"/>
</dbReference>
<proteinExistence type="predicted"/>
<gene>
    <name evidence="3" type="ORF">EV138_1567</name>
</gene>
<evidence type="ECO:0000256" key="1">
    <source>
        <dbReference type="SAM" id="MobiDB-lite"/>
    </source>
</evidence>
<dbReference type="OrthoDB" id="3212310at2"/>
<name>A0A4R7T9W3_9ACTN</name>
<dbReference type="SUPFAM" id="SSF47413">
    <property type="entry name" value="lambda repressor-like DNA-binding domains"/>
    <property type="match status" value="1"/>
</dbReference>
<dbReference type="PANTHER" id="PTHR35010">
    <property type="entry name" value="BLL4672 PROTEIN-RELATED"/>
    <property type="match status" value="1"/>
</dbReference>
<evidence type="ECO:0000313" key="4">
    <source>
        <dbReference type="Proteomes" id="UP000295151"/>
    </source>
</evidence>
<dbReference type="AlphaFoldDB" id="A0A4R7T9W3"/>
<dbReference type="Gene3D" id="1.10.260.40">
    <property type="entry name" value="lambda repressor-like DNA-binding domains"/>
    <property type="match status" value="1"/>
</dbReference>
<dbReference type="SMART" id="SM00530">
    <property type="entry name" value="HTH_XRE"/>
    <property type="match status" value="1"/>
</dbReference>
<dbReference type="GO" id="GO:0003677">
    <property type="term" value="F:DNA binding"/>
    <property type="evidence" value="ECO:0007669"/>
    <property type="project" value="InterPro"/>
</dbReference>